<evidence type="ECO:0000259" key="1">
    <source>
        <dbReference type="Pfam" id="PF07589"/>
    </source>
</evidence>
<comment type="caution">
    <text evidence="2">The sequence shown here is derived from an EMBL/GenBank/DDBJ whole genome shotgun (WGS) entry which is preliminary data.</text>
</comment>
<proteinExistence type="predicted"/>
<organism evidence="2 3">
    <name type="scientific">Massilia mucilaginosa</name>
    <dbReference type="NCBI Taxonomy" id="2609282"/>
    <lineage>
        <taxon>Bacteria</taxon>
        <taxon>Pseudomonadati</taxon>
        <taxon>Pseudomonadota</taxon>
        <taxon>Betaproteobacteria</taxon>
        <taxon>Burkholderiales</taxon>
        <taxon>Oxalobacteraceae</taxon>
        <taxon>Telluria group</taxon>
        <taxon>Massilia</taxon>
    </lineage>
</organism>
<dbReference type="EMBL" id="WHJH01000010">
    <property type="protein sequence ID" value="NHZ89654.1"/>
    <property type="molecule type" value="Genomic_DNA"/>
</dbReference>
<evidence type="ECO:0000313" key="2">
    <source>
        <dbReference type="EMBL" id="NHZ89654.1"/>
    </source>
</evidence>
<reference evidence="2 3" key="1">
    <citation type="submission" date="2019-10" db="EMBL/GenBank/DDBJ databases">
        <title>Taxonomy of Antarctic Massilia spp.: description of Massilia rubra sp. nov., Massilia aquatica sp. nov., Massilia mucilaginosa sp. nov., Massilia frigida sp. nov. isolated from streams, lakes and regoliths.</title>
        <authorList>
            <person name="Holochova P."/>
            <person name="Sedlacek I."/>
            <person name="Kralova S."/>
            <person name="Maslanova I."/>
            <person name="Busse H.-J."/>
            <person name="Stankova E."/>
            <person name="Vrbovska V."/>
            <person name="Kovarovic V."/>
            <person name="Bartak M."/>
            <person name="Svec P."/>
            <person name="Pantucek R."/>
        </authorList>
    </citation>
    <scope>NUCLEOTIDE SEQUENCE [LARGE SCALE GENOMIC DNA]</scope>
    <source>
        <strain evidence="2 3">CCM 8733</strain>
    </source>
</reference>
<dbReference type="Proteomes" id="UP000609726">
    <property type="component" value="Unassembled WGS sequence"/>
</dbReference>
<gene>
    <name evidence="2" type="ORF">F2P45_11620</name>
</gene>
<sequence>MSFTLTPHTGMFVRAIADADAASDVARSSLLVHAGIGAYAGASSFFDSLTSSEPLSTSHPLFGYVHSDADGSLGGIEIRGSSAILIAAEPPIPGIPEPSSWALLAAGLGVLAVARRTARRRGARVG</sequence>
<dbReference type="InterPro" id="IPR013424">
    <property type="entry name" value="Ice-binding_C"/>
</dbReference>
<accession>A0ABX0NSA8</accession>
<protein>
    <submittedName>
        <fullName evidence="2">PEP-CTERM sorting domain-containing protein</fullName>
    </submittedName>
</protein>
<name>A0ABX0NSA8_9BURK</name>
<evidence type="ECO:0000313" key="3">
    <source>
        <dbReference type="Proteomes" id="UP000609726"/>
    </source>
</evidence>
<keyword evidence="3" id="KW-1185">Reference proteome</keyword>
<dbReference type="NCBIfam" id="TIGR02595">
    <property type="entry name" value="PEP_CTERM"/>
    <property type="match status" value="1"/>
</dbReference>
<feature type="domain" description="Ice-binding protein C-terminal" evidence="1">
    <location>
        <begin position="95"/>
        <end position="120"/>
    </location>
</feature>
<dbReference type="Pfam" id="PF07589">
    <property type="entry name" value="PEP-CTERM"/>
    <property type="match status" value="1"/>
</dbReference>